<evidence type="ECO:0000313" key="2">
    <source>
        <dbReference type="Proteomes" id="UP000193719"/>
    </source>
</evidence>
<reference evidence="1 2" key="1">
    <citation type="submission" date="2016-08" db="EMBL/GenBank/DDBJ databases">
        <title>Genomes of anaerobic fungi encode conserved fungal cellulosomes for biomass hydrolysis.</title>
        <authorList>
            <consortium name="DOE Joint Genome Institute"/>
            <person name="Haitjema C.H."/>
            <person name="Gilmore S.P."/>
            <person name="Henske J.K."/>
            <person name="Solomon K.V."/>
            <person name="De Groot R."/>
            <person name="Kuo A."/>
            <person name="Mondo S.J."/>
            <person name="Salamov A.A."/>
            <person name="Labutti K."/>
            <person name="Zhao Z."/>
            <person name="Chiniquy J."/>
            <person name="Barry K."/>
            <person name="Brewer H.M."/>
            <person name="Purvine S.O."/>
            <person name="Wright A.T."/>
            <person name="Boxma B."/>
            <person name="Van Alen T."/>
            <person name="Hackstein J.H."/>
            <person name="Baker S.E."/>
            <person name="Grigoriev I.V."/>
            <person name="O'Malley M.A."/>
        </authorList>
    </citation>
    <scope>NUCLEOTIDE SEQUENCE [LARGE SCALE GENOMIC DNA]</scope>
    <source>
        <strain evidence="2">finn</strain>
    </source>
</reference>
<protein>
    <submittedName>
        <fullName evidence="1">Uncharacterized protein</fullName>
    </submittedName>
</protein>
<sequence>MKLILVRGKIQYENKSVSIVEIIQNLRNINNGYYPDKDTDTRIEEKFKKLYKKAEYLICNKLGYTYDKNHSLFEKYSDYYLFTRLMKVVLPLIFEVLECTIIVILRMILEANILELETIIIILFYLTNGSGRIQANHILNNTMKLQLIANACRGNTECCTMMKNSDRNVNFSLIQDEDNYYLTKLTGKDTLEAKGIIIIPE</sequence>
<comment type="caution">
    <text evidence="1">The sequence shown here is derived from an EMBL/GenBank/DDBJ whole genome shotgun (WGS) entry which is preliminary data.</text>
</comment>
<keyword evidence="2" id="KW-1185">Reference proteome</keyword>
<proteinExistence type="predicted"/>
<accession>A0A1Y1UQR8</accession>
<name>A0A1Y1UQR8_9FUNG</name>
<organism evidence="1 2">
    <name type="scientific">Piromyces finnis</name>
    <dbReference type="NCBI Taxonomy" id="1754191"/>
    <lineage>
        <taxon>Eukaryota</taxon>
        <taxon>Fungi</taxon>
        <taxon>Fungi incertae sedis</taxon>
        <taxon>Chytridiomycota</taxon>
        <taxon>Chytridiomycota incertae sedis</taxon>
        <taxon>Neocallimastigomycetes</taxon>
        <taxon>Neocallimastigales</taxon>
        <taxon>Neocallimastigaceae</taxon>
        <taxon>Piromyces</taxon>
    </lineage>
</organism>
<dbReference type="EMBL" id="MCFH01000095">
    <property type="protein sequence ID" value="ORX40400.1"/>
    <property type="molecule type" value="Genomic_DNA"/>
</dbReference>
<evidence type="ECO:0000313" key="1">
    <source>
        <dbReference type="EMBL" id="ORX40400.1"/>
    </source>
</evidence>
<dbReference type="AlphaFoldDB" id="A0A1Y1UQR8"/>
<reference evidence="1 2" key="2">
    <citation type="submission" date="2016-08" db="EMBL/GenBank/DDBJ databases">
        <title>Pervasive Adenine N6-methylation of Active Genes in Fungi.</title>
        <authorList>
            <consortium name="DOE Joint Genome Institute"/>
            <person name="Mondo S.J."/>
            <person name="Dannebaum R.O."/>
            <person name="Kuo R.C."/>
            <person name="Labutti K."/>
            <person name="Haridas S."/>
            <person name="Kuo A."/>
            <person name="Salamov A."/>
            <person name="Ahrendt S.R."/>
            <person name="Lipzen A."/>
            <person name="Sullivan W."/>
            <person name="Andreopoulos W.B."/>
            <person name="Clum A."/>
            <person name="Lindquist E."/>
            <person name="Daum C."/>
            <person name="Ramamoorthy G.K."/>
            <person name="Gryganskyi A."/>
            <person name="Culley D."/>
            <person name="Magnuson J.K."/>
            <person name="James T.Y."/>
            <person name="O'Malley M.A."/>
            <person name="Stajich J.E."/>
            <person name="Spatafora J.W."/>
            <person name="Visel A."/>
            <person name="Grigoriev I.V."/>
        </authorList>
    </citation>
    <scope>NUCLEOTIDE SEQUENCE [LARGE SCALE GENOMIC DNA]</scope>
    <source>
        <strain evidence="2">finn</strain>
    </source>
</reference>
<gene>
    <name evidence="1" type="ORF">BCR36DRAFT_375466</name>
</gene>
<dbReference type="Proteomes" id="UP000193719">
    <property type="component" value="Unassembled WGS sequence"/>
</dbReference>